<evidence type="ECO:0000256" key="1">
    <source>
        <dbReference type="SAM" id="MobiDB-lite"/>
    </source>
</evidence>
<evidence type="ECO:0000256" key="2">
    <source>
        <dbReference type="SAM" id="Phobius"/>
    </source>
</evidence>
<evidence type="ECO:0008006" key="5">
    <source>
        <dbReference type="Google" id="ProtNLM"/>
    </source>
</evidence>
<dbReference type="CDD" id="cd11614">
    <property type="entry name" value="SAF_CpaB_FlgA_like"/>
    <property type="match status" value="1"/>
</dbReference>
<sequence length="234" mass="25085">MGEDHLRPRTRWGKHNMDKARDPVPGVAKRVGKPSWKDPRLLLGILIVLASCVGVVALTSSMDRTTAMYSAKADISLGEEITPEKLTIVNVKLDALEERYVQADPGMLEGTRANSLVRAGQLLPRSALGLDDGTNRRPVSIDLPDSLPQAITPGAHVDVWVSLKERSENTYAPPSLLLPSAEVSSRAERATGFGGTSGTLLELLVEDTKLADLLEAMANDARIIVVFNPGASAS</sequence>
<protein>
    <recommendedName>
        <fullName evidence="5">SAF domain-containing protein</fullName>
    </recommendedName>
</protein>
<keyword evidence="2" id="KW-0472">Membrane</keyword>
<evidence type="ECO:0000313" key="4">
    <source>
        <dbReference type="Proteomes" id="UP000323856"/>
    </source>
</evidence>
<comment type="caution">
    <text evidence="3">The sequence shown here is derived from an EMBL/GenBank/DDBJ whole genome shotgun (WGS) entry which is preliminary data.</text>
</comment>
<organism evidence="3 4">
    <name type="scientific">Paeniglutamicibacter gangotriensis</name>
    <dbReference type="NCBI Taxonomy" id="254787"/>
    <lineage>
        <taxon>Bacteria</taxon>
        <taxon>Bacillati</taxon>
        <taxon>Actinomycetota</taxon>
        <taxon>Actinomycetes</taxon>
        <taxon>Micrococcales</taxon>
        <taxon>Micrococcaceae</taxon>
        <taxon>Paeniglutamicibacter</taxon>
    </lineage>
</organism>
<feature type="region of interest" description="Disordered" evidence="1">
    <location>
        <begin position="1"/>
        <end position="31"/>
    </location>
</feature>
<name>A0A5B0EQY7_9MICC</name>
<gene>
    <name evidence="3" type="ORF">FQ154_00425</name>
</gene>
<proteinExistence type="predicted"/>
<dbReference type="AlphaFoldDB" id="A0A5B0EQY7"/>
<dbReference type="EMBL" id="VOBL01000001">
    <property type="protein sequence ID" value="KAA0979669.1"/>
    <property type="molecule type" value="Genomic_DNA"/>
</dbReference>
<keyword evidence="2" id="KW-0812">Transmembrane</keyword>
<dbReference type="Proteomes" id="UP000323856">
    <property type="component" value="Unassembled WGS sequence"/>
</dbReference>
<evidence type="ECO:0000313" key="3">
    <source>
        <dbReference type="EMBL" id="KAA0979669.1"/>
    </source>
</evidence>
<keyword evidence="2" id="KW-1133">Transmembrane helix</keyword>
<reference evidence="3 4" key="1">
    <citation type="submission" date="2019-07" db="EMBL/GenBank/DDBJ databases">
        <title>Analysis of the biochemical properties, biological activity and biotechnological potential of siderophores and biosurfactants produced by Antarctic psychrotolerant bacteria.</title>
        <authorList>
            <person name="Styczynski M."/>
            <person name="Krucon T."/>
            <person name="Decewicz P."/>
            <person name="Dziewit L."/>
        </authorList>
    </citation>
    <scope>NUCLEOTIDE SEQUENCE [LARGE SCALE GENOMIC DNA]</scope>
    <source>
        <strain evidence="3 4">ANT_H27</strain>
    </source>
</reference>
<feature type="transmembrane region" description="Helical" evidence="2">
    <location>
        <begin position="41"/>
        <end position="59"/>
    </location>
</feature>
<accession>A0A5B0EQY7</accession>
<dbReference type="OrthoDB" id="5192391at2"/>